<dbReference type="AlphaFoldDB" id="A0A6F8YNS1"/>
<dbReference type="KEGG" id="psuu:Psuf_050850"/>
<organism evidence="3 4">
    <name type="scientific">Phytohabitans suffuscus</name>
    <dbReference type="NCBI Taxonomy" id="624315"/>
    <lineage>
        <taxon>Bacteria</taxon>
        <taxon>Bacillati</taxon>
        <taxon>Actinomycetota</taxon>
        <taxon>Actinomycetes</taxon>
        <taxon>Micromonosporales</taxon>
        <taxon>Micromonosporaceae</taxon>
    </lineage>
</organism>
<evidence type="ECO:0000259" key="2">
    <source>
        <dbReference type="Pfam" id="PF14200"/>
    </source>
</evidence>
<feature type="domain" description="Ricin B lectin" evidence="2">
    <location>
        <begin position="36"/>
        <end position="75"/>
    </location>
</feature>
<proteinExistence type="predicted"/>
<dbReference type="Pfam" id="PF14200">
    <property type="entry name" value="RicinB_lectin_2"/>
    <property type="match status" value="1"/>
</dbReference>
<dbReference type="RefSeq" id="WP_173159182.1">
    <property type="nucleotide sequence ID" value="NZ_AP022871.1"/>
</dbReference>
<accession>A0A6F8YNS1</accession>
<dbReference type="InterPro" id="IPR000772">
    <property type="entry name" value="Ricin_B_lectin"/>
</dbReference>
<evidence type="ECO:0000313" key="4">
    <source>
        <dbReference type="Proteomes" id="UP000503011"/>
    </source>
</evidence>
<dbReference type="EMBL" id="AP022871">
    <property type="protein sequence ID" value="BCB87772.1"/>
    <property type="molecule type" value="Genomic_DNA"/>
</dbReference>
<dbReference type="Gene3D" id="2.80.10.50">
    <property type="match status" value="1"/>
</dbReference>
<dbReference type="InterPro" id="IPR035992">
    <property type="entry name" value="Ricin_B-like_lectins"/>
</dbReference>
<reference evidence="3 4" key="2">
    <citation type="submission" date="2020-03" db="EMBL/GenBank/DDBJ databases">
        <authorList>
            <person name="Ichikawa N."/>
            <person name="Kimura A."/>
            <person name="Kitahashi Y."/>
            <person name="Uohara A."/>
        </authorList>
    </citation>
    <scope>NUCLEOTIDE SEQUENCE [LARGE SCALE GENOMIC DNA]</scope>
    <source>
        <strain evidence="3 4">NBRC 105367</strain>
    </source>
</reference>
<feature type="compositionally biased region" description="Low complexity" evidence="1">
    <location>
        <begin position="17"/>
        <end position="34"/>
    </location>
</feature>
<keyword evidence="4" id="KW-1185">Reference proteome</keyword>
<name>A0A6F8YNS1_9ACTN</name>
<dbReference type="Proteomes" id="UP000503011">
    <property type="component" value="Chromosome"/>
</dbReference>
<gene>
    <name evidence="3" type="ORF">Psuf_050850</name>
</gene>
<sequence>MARRRDRAAVHQSGQVAAGRRSLAGGRAGGETAATPSAYTIVDRSSGECLEAAGGAGIRQWSWLDNTCQQWQLQPV</sequence>
<reference evidence="3 4" key="1">
    <citation type="submission" date="2020-03" db="EMBL/GenBank/DDBJ databases">
        <title>Whole genome shotgun sequence of Phytohabitans suffuscus NBRC 105367.</title>
        <authorList>
            <person name="Komaki H."/>
            <person name="Tamura T."/>
        </authorList>
    </citation>
    <scope>NUCLEOTIDE SEQUENCE [LARGE SCALE GENOMIC DNA]</scope>
    <source>
        <strain evidence="3 4">NBRC 105367</strain>
    </source>
</reference>
<protein>
    <recommendedName>
        <fullName evidence="2">Ricin B lectin domain-containing protein</fullName>
    </recommendedName>
</protein>
<dbReference type="SUPFAM" id="SSF50370">
    <property type="entry name" value="Ricin B-like lectins"/>
    <property type="match status" value="1"/>
</dbReference>
<evidence type="ECO:0000313" key="3">
    <source>
        <dbReference type="EMBL" id="BCB87772.1"/>
    </source>
</evidence>
<evidence type="ECO:0000256" key="1">
    <source>
        <dbReference type="SAM" id="MobiDB-lite"/>
    </source>
</evidence>
<feature type="region of interest" description="Disordered" evidence="1">
    <location>
        <begin position="1"/>
        <end position="34"/>
    </location>
</feature>